<comment type="caution">
    <text evidence="3">The sequence shown here is derived from an EMBL/GenBank/DDBJ whole genome shotgun (WGS) entry which is preliminary data.</text>
</comment>
<evidence type="ECO:0000256" key="1">
    <source>
        <dbReference type="SAM" id="Coils"/>
    </source>
</evidence>
<organism evidence="3 4">
    <name type="scientific">Shouchella xiaoxiensis</name>
    <dbReference type="NCBI Taxonomy" id="766895"/>
    <lineage>
        <taxon>Bacteria</taxon>
        <taxon>Bacillati</taxon>
        <taxon>Bacillota</taxon>
        <taxon>Bacilli</taxon>
        <taxon>Bacillales</taxon>
        <taxon>Bacillaceae</taxon>
        <taxon>Shouchella</taxon>
    </lineage>
</organism>
<dbReference type="Proteomes" id="UP001179280">
    <property type="component" value="Unassembled WGS sequence"/>
</dbReference>
<evidence type="ECO:0000259" key="2">
    <source>
        <dbReference type="Pfam" id="PF04230"/>
    </source>
</evidence>
<sequence>MKKILIRSGISPLESFKPTEILFNNSIGGNVGNLIYAYSIYRTLTTENTTIVPDYYKIEPENAEFINTNYDAYVIPLADAFREQFIPQLKKYTSLINKLTIPVYVIGVGLRASFEPNLDKGFPFDDAVREFVKAVLKKSSIIGVRGEITAKYLSKLGFKEGVDHTVIGCPSMYTFGRELQIRDTNISRESKIAVNSSMLSPDNVLSFISRTMEEYPDHYFIPQWMKEMTLVYTGTGKLKDNDNYPTKMSDEVYMRGRVPFFLNAKTWIDFLKDVDLSFGARLHGNITATIAGTPSILLPKDARMRELAEYHQLTYVFANELTENTRLEDLIDRVDFHAPEKVQGKNFDKFIDFLDNNGIDHIYKNKNTGLAYTAPLDIKMANVEQLKPIYPITACSSEEIVQRFEDYFPLAEKRAEQKEIKLKNKLKESNEKLNKAEKVIKKQQKTLQRRSVKVALKATDLIRRNK</sequence>
<protein>
    <recommendedName>
        <fullName evidence="2">Polysaccharide pyruvyl transferase domain-containing protein</fullName>
    </recommendedName>
</protein>
<evidence type="ECO:0000313" key="3">
    <source>
        <dbReference type="EMBL" id="MBM7841177.1"/>
    </source>
</evidence>
<dbReference type="EMBL" id="JAFBCV010000023">
    <property type="protein sequence ID" value="MBM7841177.1"/>
    <property type="molecule type" value="Genomic_DNA"/>
</dbReference>
<feature type="coiled-coil region" evidence="1">
    <location>
        <begin position="412"/>
        <end position="446"/>
    </location>
</feature>
<feature type="domain" description="Polysaccharide pyruvyl transferase" evidence="2">
    <location>
        <begin position="30"/>
        <end position="298"/>
    </location>
</feature>
<keyword evidence="1" id="KW-0175">Coiled coil</keyword>
<dbReference type="RefSeq" id="WP_204469151.1">
    <property type="nucleotide sequence ID" value="NZ_JAFBCV010000023.1"/>
</dbReference>
<name>A0ABS2T065_9BACI</name>
<accession>A0ABS2T065</accession>
<reference evidence="3" key="1">
    <citation type="submission" date="2021-01" db="EMBL/GenBank/DDBJ databases">
        <title>Genomic Encyclopedia of Type Strains, Phase IV (KMG-IV): sequencing the most valuable type-strain genomes for metagenomic binning, comparative biology and taxonomic classification.</title>
        <authorList>
            <person name="Goeker M."/>
        </authorList>
    </citation>
    <scope>NUCLEOTIDE SEQUENCE</scope>
    <source>
        <strain evidence="3">DSM 21943</strain>
    </source>
</reference>
<dbReference type="Pfam" id="PF04230">
    <property type="entry name" value="PS_pyruv_trans"/>
    <property type="match status" value="1"/>
</dbReference>
<dbReference type="InterPro" id="IPR007345">
    <property type="entry name" value="Polysacch_pyruvyl_Trfase"/>
</dbReference>
<keyword evidence="4" id="KW-1185">Reference proteome</keyword>
<proteinExistence type="predicted"/>
<evidence type="ECO:0000313" key="4">
    <source>
        <dbReference type="Proteomes" id="UP001179280"/>
    </source>
</evidence>
<gene>
    <name evidence="3" type="ORF">JOC54_004478</name>
</gene>